<reference evidence="1" key="2">
    <citation type="journal article" date="2015" name="Data Brief">
        <title>Shoot transcriptome of the giant reed, Arundo donax.</title>
        <authorList>
            <person name="Barrero R.A."/>
            <person name="Guerrero F.D."/>
            <person name="Moolhuijzen P."/>
            <person name="Goolsby J.A."/>
            <person name="Tidwell J."/>
            <person name="Bellgard S.E."/>
            <person name="Bellgard M.I."/>
        </authorList>
    </citation>
    <scope>NUCLEOTIDE SEQUENCE</scope>
    <source>
        <tissue evidence="1">Shoot tissue taken approximately 20 cm above the soil surface</tissue>
    </source>
</reference>
<protein>
    <submittedName>
        <fullName evidence="1">Uncharacterized protein</fullName>
    </submittedName>
</protein>
<name>A0A0A9BDR5_ARUDO</name>
<organism evidence="1">
    <name type="scientific">Arundo donax</name>
    <name type="common">Giant reed</name>
    <name type="synonym">Donax arundinaceus</name>
    <dbReference type="NCBI Taxonomy" id="35708"/>
    <lineage>
        <taxon>Eukaryota</taxon>
        <taxon>Viridiplantae</taxon>
        <taxon>Streptophyta</taxon>
        <taxon>Embryophyta</taxon>
        <taxon>Tracheophyta</taxon>
        <taxon>Spermatophyta</taxon>
        <taxon>Magnoliopsida</taxon>
        <taxon>Liliopsida</taxon>
        <taxon>Poales</taxon>
        <taxon>Poaceae</taxon>
        <taxon>PACMAD clade</taxon>
        <taxon>Arundinoideae</taxon>
        <taxon>Arundineae</taxon>
        <taxon>Arundo</taxon>
    </lineage>
</organism>
<reference evidence="1" key="1">
    <citation type="submission" date="2014-09" db="EMBL/GenBank/DDBJ databases">
        <authorList>
            <person name="Magalhaes I.L.F."/>
            <person name="Oliveira U."/>
            <person name="Santos F.R."/>
            <person name="Vidigal T.H.D.A."/>
            <person name="Brescovit A.D."/>
            <person name="Santos A.J."/>
        </authorList>
    </citation>
    <scope>NUCLEOTIDE SEQUENCE</scope>
    <source>
        <tissue evidence="1">Shoot tissue taken approximately 20 cm above the soil surface</tissue>
    </source>
</reference>
<dbReference type="AlphaFoldDB" id="A0A0A9BDR5"/>
<dbReference type="EMBL" id="GBRH01240448">
    <property type="protein sequence ID" value="JAD57447.1"/>
    <property type="molecule type" value="Transcribed_RNA"/>
</dbReference>
<sequence length="21" mass="2462">MIYAYLFIFTIDLDTVLLLPS</sequence>
<accession>A0A0A9BDR5</accession>
<evidence type="ECO:0000313" key="1">
    <source>
        <dbReference type="EMBL" id="JAD57447.1"/>
    </source>
</evidence>
<proteinExistence type="predicted"/>